<keyword evidence="1" id="KW-1133">Transmembrane helix</keyword>
<keyword evidence="1" id="KW-0472">Membrane</keyword>
<dbReference type="GeneID" id="81425954"/>
<sequence length="443" mass="49277">MAEPAHPKHTPGLSQHLHGVLTELHRRPYPHVPNPPDCKKRASVALILRIKPTYDHWPSSSTGTSDPSLSIEQRLQSFFAQPWVQHGDPEVLFIKRASRVGDRWTGHVALPGGKRDPEDVDDRAAAIREASEEIGLDLTTDDVISVGNLPERVVTTSWGSIPLMVLSPFVFITTRSDCATLKLQPTEVASTHWIPLRALLSPSLRTVEYVDMSQRFARQGGFLTRLAVRSLMGWMQFSAVRLLPSETQQCTSVPGFVPDDTNQKTSLMSRFKSWSLSNQADSGDLNRPLLLWGLTLGILADFLDMLPPHTAVELWKYPTFTAPDLRFIVSVLTFHLRKRNARDVKLGARPNETAADSETAALPVTPNADGHDHNKVGIGGLGVGRYYGPGDRAVDGTSYAVGIMLRGYYQRLRMAIWLFLAWRAALGSAAAITVWRFLRRRLQ</sequence>
<dbReference type="Proteomes" id="UP001149163">
    <property type="component" value="Unassembled WGS sequence"/>
</dbReference>
<dbReference type="PROSITE" id="PS51462">
    <property type="entry name" value="NUDIX"/>
    <property type="match status" value="1"/>
</dbReference>
<reference evidence="3" key="1">
    <citation type="submission" date="2022-11" db="EMBL/GenBank/DDBJ databases">
        <authorList>
            <person name="Petersen C."/>
        </authorList>
    </citation>
    <scope>NUCLEOTIDE SEQUENCE</scope>
    <source>
        <strain evidence="3">IBT 26290</strain>
    </source>
</reference>
<keyword evidence="4" id="KW-1185">Reference proteome</keyword>
<dbReference type="InterPro" id="IPR045121">
    <property type="entry name" value="CoAse"/>
</dbReference>
<dbReference type="Gene3D" id="3.90.79.10">
    <property type="entry name" value="Nucleoside Triphosphate Pyrophosphohydrolase"/>
    <property type="match status" value="1"/>
</dbReference>
<dbReference type="InterPro" id="IPR015797">
    <property type="entry name" value="NUDIX_hydrolase-like_dom_sf"/>
</dbReference>
<name>A0A9W9LPK7_9EURO</name>
<proteinExistence type="predicted"/>
<evidence type="ECO:0000259" key="2">
    <source>
        <dbReference type="PROSITE" id="PS51462"/>
    </source>
</evidence>
<dbReference type="RefSeq" id="XP_056545520.1">
    <property type="nucleotide sequence ID" value="XM_056686778.1"/>
</dbReference>
<dbReference type="CDD" id="cd03426">
    <property type="entry name" value="NUDIX_CoAse_Nudt7"/>
    <property type="match status" value="1"/>
</dbReference>
<dbReference type="InterPro" id="IPR000086">
    <property type="entry name" value="NUDIX_hydrolase_dom"/>
</dbReference>
<evidence type="ECO:0000313" key="3">
    <source>
        <dbReference type="EMBL" id="KAJ5169059.1"/>
    </source>
</evidence>
<evidence type="ECO:0000313" key="4">
    <source>
        <dbReference type="Proteomes" id="UP001149163"/>
    </source>
</evidence>
<protein>
    <recommendedName>
        <fullName evidence="2">Nudix hydrolase domain-containing protein</fullName>
    </recommendedName>
</protein>
<keyword evidence="1" id="KW-0812">Transmembrane</keyword>
<dbReference type="OrthoDB" id="77989at2759"/>
<reference evidence="3" key="2">
    <citation type="journal article" date="2023" name="IMA Fungus">
        <title>Comparative genomic study of the Penicillium genus elucidates a diverse pangenome and 15 lateral gene transfer events.</title>
        <authorList>
            <person name="Petersen C."/>
            <person name="Sorensen T."/>
            <person name="Nielsen M.R."/>
            <person name="Sondergaard T.E."/>
            <person name="Sorensen J.L."/>
            <person name="Fitzpatrick D.A."/>
            <person name="Frisvad J.C."/>
            <person name="Nielsen K.L."/>
        </authorList>
    </citation>
    <scope>NUCLEOTIDE SEQUENCE</scope>
    <source>
        <strain evidence="3">IBT 26290</strain>
    </source>
</reference>
<dbReference type="AlphaFoldDB" id="A0A9W9LPK7"/>
<dbReference type="PANTHER" id="PTHR12992:SF44">
    <property type="entry name" value="NUDIX HYDROLASE DOMAIN-CONTAINING PROTEIN"/>
    <property type="match status" value="1"/>
</dbReference>
<comment type="caution">
    <text evidence="3">The sequence shown here is derived from an EMBL/GenBank/DDBJ whole genome shotgun (WGS) entry which is preliminary data.</text>
</comment>
<feature type="domain" description="Nudix hydrolase" evidence="2">
    <location>
        <begin position="73"/>
        <end position="218"/>
    </location>
</feature>
<dbReference type="SUPFAM" id="SSF55811">
    <property type="entry name" value="Nudix"/>
    <property type="match status" value="1"/>
</dbReference>
<evidence type="ECO:0000256" key="1">
    <source>
        <dbReference type="SAM" id="Phobius"/>
    </source>
</evidence>
<dbReference type="GO" id="GO:0010945">
    <property type="term" value="F:coenzyme A diphosphatase activity"/>
    <property type="evidence" value="ECO:0007669"/>
    <property type="project" value="InterPro"/>
</dbReference>
<dbReference type="PANTHER" id="PTHR12992">
    <property type="entry name" value="NUDIX HYDROLASE"/>
    <property type="match status" value="1"/>
</dbReference>
<accession>A0A9W9LPK7</accession>
<gene>
    <name evidence="3" type="ORF">N7482_004653</name>
</gene>
<feature type="transmembrane region" description="Helical" evidence="1">
    <location>
        <begin position="414"/>
        <end position="438"/>
    </location>
</feature>
<dbReference type="Pfam" id="PF00293">
    <property type="entry name" value="NUDIX"/>
    <property type="match status" value="1"/>
</dbReference>
<organism evidence="3 4">
    <name type="scientific">Penicillium canariense</name>
    <dbReference type="NCBI Taxonomy" id="189055"/>
    <lineage>
        <taxon>Eukaryota</taxon>
        <taxon>Fungi</taxon>
        <taxon>Dikarya</taxon>
        <taxon>Ascomycota</taxon>
        <taxon>Pezizomycotina</taxon>
        <taxon>Eurotiomycetes</taxon>
        <taxon>Eurotiomycetidae</taxon>
        <taxon>Eurotiales</taxon>
        <taxon>Aspergillaceae</taxon>
        <taxon>Penicillium</taxon>
    </lineage>
</organism>
<dbReference type="EMBL" id="JAPQKN010000002">
    <property type="protein sequence ID" value="KAJ5169059.1"/>
    <property type="molecule type" value="Genomic_DNA"/>
</dbReference>